<dbReference type="GeneID" id="69504056"/>
<evidence type="ECO:0000313" key="2">
    <source>
        <dbReference type="EMBL" id="RHB32314.1"/>
    </source>
</evidence>
<gene>
    <name evidence="2" type="ORF">DW888_16980</name>
</gene>
<dbReference type="NCBIfam" id="TIGR04456">
    <property type="entry name" value="LruC_dom"/>
    <property type="match status" value="1"/>
</dbReference>
<dbReference type="Pfam" id="PF16130">
    <property type="entry name" value="DUF4842"/>
    <property type="match status" value="1"/>
</dbReference>
<dbReference type="PROSITE" id="PS51257">
    <property type="entry name" value="PROKAR_LIPOPROTEIN"/>
    <property type="match status" value="1"/>
</dbReference>
<evidence type="ECO:0000313" key="3">
    <source>
        <dbReference type="Proteomes" id="UP000284379"/>
    </source>
</evidence>
<organism evidence="2 3">
    <name type="scientific">Bacteroides nordii</name>
    <dbReference type="NCBI Taxonomy" id="291645"/>
    <lineage>
        <taxon>Bacteria</taxon>
        <taxon>Pseudomonadati</taxon>
        <taxon>Bacteroidota</taxon>
        <taxon>Bacteroidia</taxon>
        <taxon>Bacteroidales</taxon>
        <taxon>Bacteroidaceae</taxon>
        <taxon>Bacteroides</taxon>
    </lineage>
</organism>
<proteinExistence type="predicted"/>
<dbReference type="AlphaFoldDB" id="A0A413VFK4"/>
<dbReference type="Proteomes" id="UP000284379">
    <property type="component" value="Unassembled WGS sequence"/>
</dbReference>
<evidence type="ECO:0000259" key="1">
    <source>
        <dbReference type="Pfam" id="PF16130"/>
    </source>
</evidence>
<comment type="caution">
    <text evidence="2">The sequence shown here is derived from an EMBL/GenBank/DDBJ whole genome shotgun (WGS) entry which is preliminary data.</text>
</comment>
<dbReference type="InterPro" id="IPR032295">
    <property type="entry name" value="DUF4842"/>
</dbReference>
<dbReference type="EMBL" id="QSGO01000019">
    <property type="protein sequence ID" value="RHB32314.1"/>
    <property type="molecule type" value="Genomic_DNA"/>
</dbReference>
<sequence>MKKSLTQTLQIASISLLISLSSCVKDVDLSQSVPKPVKGDYFDFQTTLDCPINIDLGLEDYPVLIEVYGENPFEDTDGVIIKKDIEPLYRGITDEQGKLEGQTVLPSYLKKAYIYSPYAGVPFIETEITANGIFADVHTAKSQTRATVTRSMPYTYPADMKVIGDWDIFGYPAYLTPNRFNFPENELYYITEATKIKDYSKGMRGTHPEYFDPDNERGIPIIKKTKVNLVMIGKYAPAVSNTIIYYTYPTGQEPASVNDIQKIIAYPVSAGISCGSTVQLRYWNEKDGKFEDEFPEGVTIGWGVSSSSFKDGNVGSSGGNHNYYSTDKLNTRSGDENAQHTIAIFNKDYSSVIIGMEDRPIANISNYTDVVLYLHTDVSGAIGGNNIPDLEKPENPGPSEEDNYTTYFGMLSFEDLWPKEGDYDMNDVVIYYESKVYKNDKNQIIATEDLILPYWDGAGYDKFNGFGYQLSVTPDKVNSVQITSENYEFTSSPLFQFDSKGLEERVDNDNAIIILADDMKKATKQHSKFIVKTTFASPQSESTFLLPPYNPFIIIDAHEERGKELHLPNYAPTKRMDTSYFGTKNDISDPTQQMYYIGKENMPYAINIPNIKNFDYKKEEEGTRIDMLYPEFTRWVQSHGTENADWYLHKKK</sequence>
<dbReference type="RefSeq" id="WP_025867049.1">
    <property type="nucleotide sequence ID" value="NZ_CABJFV010000019.1"/>
</dbReference>
<accession>A0A413VFK4</accession>
<feature type="domain" description="DUF4842" evidence="1">
    <location>
        <begin position="456"/>
        <end position="647"/>
    </location>
</feature>
<dbReference type="InterPro" id="IPR031025">
    <property type="entry name" value="LruC_dom"/>
</dbReference>
<protein>
    <submittedName>
        <fullName evidence="2">LruC domain-containing protein</fullName>
    </submittedName>
</protein>
<reference evidence="2 3" key="1">
    <citation type="submission" date="2018-08" db="EMBL/GenBank/DDBJ databases">
        <title>A genome reference for cultivated species of the human gut microbiota.</title>
        <authorList>
            <person name="Zou Y."/>
            <person name="Xue W."/>
            <person name="Luo G."/>
        </authorList>
    </citation>
    <scope>NUCLEOTIDE SEQUENCE [LARGE SCALE GENOMIC DNA]</scope>
    <source>
        <strain evidence="2 3">AM40-30BH</strain>
    </source>
</reference>
<name>A0A413VFK4_9BACE</name>